<name>A0A8J3ZGF8_9ACTN</name>
<gene>
    <name evidence="2" type="ORF">Vau01_109800</name>
</gene>
<feature type="region of interest" description="Disordered" evidence="1">
    <location>
        <begin position="1"/>
        <end position="20"/>
    </location>
</feature>
<feature type="region of interest" description="Disordered" evidence="1">
    <location>
        <begin position="25"/>
        <end position="57"/>
    </location>
</feature>
<dbReference type="AlphaFoldDB" id="A0A8J3ZGF8"/>
<dbReference type="EMBL" id="BOPG01000095">
    <property type="protein sequence ID" value="GIJ63464.1"/>
    <property type="molecule type" value="Genomic_DNA"/>
</dbReference>
<accession>A0A8J3ZGF8</accession>
<evidence type="ECO:0000313" key="2">
    <source>
        <dbReference type="EMBL" id="GIJ63464.1"/>
    </source>
</evidence>
<comment type="caution">
    <text evidence="2">The sequence shown here is derived from an EMBL/GenBank/DDBJ whole genome shotgun (WGS) entry which is preliminary data.</text>
</comment>
<proteinExistence type="predicted"/>
<sequence length="57" mass="5997">MKGIIPRSRIDEPWTPTSAPHLSHMRYDLAGGKGPPSLNRATIKASGTGVRQGSGPS</sequence>
<keyword evidence="3" id="KW-1185">Reference proteome</keyword>
<organism evidence="2 3">
    <name type="scientific">Virgisporangium aurantiacum</name>
    <dbReference type="NCBI Taxonomy" id="175570"/>
    <lineage>
        <taxon>Bacteria</taxon>
        <taxon>Bacillati</taxon>
        <taxon>Actinomycetota</taxon>
        <taxon>Actinomycetes</taxon>
        <taxon>Micromonosporales</taxon>
        <taxon>Micromonosporaceae</taxon>
        <taxon>Virgisporangium</taxon>
    </lineage>
</organism>
<evidence type="ECO:0000313" key="3">
    <source>
        <dbReference type="Proteomes" id="UP000612585"/>
    </source>
</evidence>
<reference evidence="2" key="1">
    <citation type="submission" date="2021-01" db="EMBL/GenBank/DDBJ databases">
        <title>Whole genome shotgun sequence of Virgisporangium aurantiacum NBRC 16421.</title>
        <authorList>
            <person name="Komaki H."/>
            <person name="Tamura T."/>
        </authorList>
    </citation>
    <scope>NUCLEOTIDE SEQUENCE</scope>
    <source>
        <strain evidence="2">NBRC 16421</strain>
    </source>
</reference>
<dbReference type="Proteomes" id="UP000612585">
    <property type="component" value="Unassembled WGS sequence"/>
</dbReference>
<evidence type="ECO:0000256" key="1">
    <source>
        <dbReference type="SAM" id="MobiDB-lite"/>
    </source>
</evidence>
<protein>
    <submittedName>
        <fullName evidence="2">Uncharacterized protein</fullName>
    </submittedName>
</protein>